<organism evidence="2 3">
    <name type="scientific">Salipiger aestuarii</name>
    <dbReference type="NCBI Taxonomy" id="568098"/>
    <lineage>
        <taxon>Bacteria</taxon>
        <taxon>Pseudomonadati</taxon>
        <taxon>Pseudomonadota</taxon>
        <taxon>Alphaproteobacteria</taxon>
        <taxon>Rhodobacterales</taxon>
        <taxon>Roseobacteraceae</taxon>
        <taxon>Salipiger</taxon>
    </lineage>
</organism>
<dbReference type="OrthoDB" id="7874994at2"/>
<evidence type="ECO:0000256" key="1">
    <source>
        <dbReference type="SAM" id="MobiDB-lite"/>
    </source>
</evidence>
<dbReference type="EMBL" id="QLMG01000063">
    <property type="protein sequence ID" value="RAK09908.1"/>
    <property type="molecule type" value="Genomic_DNA"/>
</dbReference>
<evidence type="ECO:0000313" key="3">
    <source>
        <dbReference type="Proteomes" id="UP000249165"/>
    </source>
</evidence>
<reference evidence="2 3" key="1">
    <citation type="submission" date="2018-06" db="EMBL/GenBank/DDBJ databases">
        <title>Genomic Encyclopedia of Archaeal and Bacterial Type Strains, Phase II (KMG-II): from individual species to whole genera.</title>
        <authorList>
            <person name="Goeker M."/>
        </authorList>
    </citation>
    <scope>NUCLEOTIDE SEQUENCE [LARGE SCALE GENOMIC DNA]</scope>
    <source>
        <strain evidence="2 3">DSM 22011</strain>
    </source>
</reference>
<sequence length="180" mass="18416">MQFTGVLPALAPLATGHPQGLPDPADGPPPVTRVQPVAEQADIGADPGSDREPPSEARQLQSRQTPERSAPPSVIQIRIAKMLQDQAEKLATDRQPPPAGGPDLDQTTPAIEPADTAETPDTDDDSALPTLSGSTAPAPAHPEPDTAAPQQDALPLPIPYGARADLSQTSGGGAGVDKTT</sequence>
<dbReference type="Proteomes" id="UP000249165">
    <property type="component" value="Unassembled WGS sequence"/>
</dbReference>
<protein>
    <submittedName>
        <fullName evidence="2">Uncharacterized protein</fullName>
    </submittedName>
</protein>
<dbReference type="RefSeq" id="WP_146609979.1">
    <property type="nucleotide sequence ID" value="NZ_LIQE01000095.1"/>
</dbReference>
<keyword evidence="3" id="KW-1185">Reference proteome</keyword>
<feature type="compositionally biased region" description="Gly residues" evidence="1">
    <location>
        <begin position="170"/>
        <end position="180"/>
    </location>
</feature>
<accession>A0A327XLB9</accession>
<name>A0A327XLB9_9RHOB</name>
<comment type="caution">
    <text evidence="2">The sequence shown here is derived from an EMBL/GenBank/DDBJ whole genome shotgun (WGS) entry which is preliminary data.</text>
</comment>
<proteinExistence type="predicted"/>
<evidence type="ECO:0000313" key="2">
    <source>
        <dbReference type="EMBL" id="RAK09908.1"/>
    </source>
</evidence>
<dbReference type="AlphaFoldDB" id="A0A327XLB9"/>
<gene>
    <name evidence="2" type="ORF">ATI53_106323</name>
</gene>
<feature type="region of interest" description="Disordered" evidence="1">
    <location>
        <begin position="1"/>
        <end position="180"/>
    </location>
</feature>